<feature type="domain" description="GYF" evidence="1">
    <location>
        <begin position="37"/>
        <end position="86"/>
    </location>
</feature>
<protein>
    <submittedName>
        <fullName evidence="4">GYF domain-containing protein</fullName>
    </submittedName>
</protein>
<organism evidence="4">
    <name type="scientific">Echinostoma caproni</name>
    <dbReference type="NCBI Taxonomy" id="27848"/>
    <lineage>
        <taxon>Eukaryota</taxon>
        <taxon>Metazoa</taxon>
        <taxon>Spiralia</taxon>
        <taxon>Lophotrochozoa</taxon>
        <taxon>Platyhelminthes</taxon>
        <taxon>Trematoda</taxon>
        <taxon>Digenea</taxon>
        <taxon>Plagiorchiida</taxon>
        <taxon>Echinostomata</taxon>
        <taxon>Echinostomatoidea</taxon>
        <taxon>Echinostomatidae</taxon>
        <taxon>Echinostoma</taxon>
    </lineage>
</organism>
<accession>A0A183B5U4</accession>
<keyword evidence="3" id="KW-1185">Reference proteome</keyword>
<dbReference type="InterPro" id="IPR003169">
    <property type="entry name" value="GYF"/>
</dbReference>
<proteinExistence type="predicted"/>
<dbReference type="PROSITE" id="PS50829">
    <property type="entry name" value="GYF"/>
    <property type="match status" value="1"/>
</dbReference>
<reference evidence="4" key="1">
    <citation type="submission" date="2016-06" db="UniProtKB">
        <authorList>
            <consortium name="WormBaseParasite"/>
        </authorList>
    </citation>
    <scope>IDENTIFICATION</scope>
</reference>
<name>A0A183B5U4_9TREM</name>
<evidence type="ECO:0000313" key="2">
    <source>
        <dbReference type="EMBL" id="VDP91851.1"/>
    </source>
</evidence>
<dbReference type="Gene3D" id="3.30.1490.40">
    <property type="match status" value="1"/>
</dbReference>
<dbReference type="OrthoDB" id="48509at2759"/>
<dbReference type="GO" id="GO:0005829">
    <property type="term" value="C:cytosol"/>
    <property type="evidence" value="ECO:0007669"/>
    <property type="project" value="TreeGrafter"/>
</dbReference>
<dbReference type="SUPFAM" id="SSF55277">
    <property type="entry name" value="GYF domain"/>
    <property type="match status" value="1"/>
</dbReference>
<dbReference type="InterPro" id="IPR035445">
    <property type="entry name" value="GYF-like_dom_sf"/>
</dbReference>
<dbReference type="Pfam" id="PF02213">
    <property type="entry name" value="GYF"/>
    <property type="match status" value="1"/>
</dbReference>
<dbReference type="EMBL" id="UZAN01057942">
    <property type="protein sequence ID" value="VDP91851.1"/>
    <property type="molecule type" value="Genomic_DNA"/>
</dbReference>
<reference evidence="2 3" key="2">
    <citation type="submission" date="2018-11" db="EMBL/GenBank/DDBJ databases">
        <authorList>
            <consortium name="Pathogen Informatics"/>
        </authorList>
    </citation>
    <scope>NUCLEOTIDE SEQUENCE [LARGE SCALE GENOMIC DNA]</scope>
    <source>
        <strain evidence="2 3">Egypt</strain>
    </source>
</reference>
<sequence length="224" mass="24373">MYFDQTNSRGLNAPEIYSVLDESRGFHRPDGADRPDEHMWLYEDPQGRTQGTFSDAQMHEWLLAGIYFTPTLRIRRKCDDTFSTLADYTRLFGRVPFVPSFRVPPIRGGITAQLLSMASAKSGHLPSTDVSASPESTGQAGLSTVAGAATVGLPLSTAFHASTPSTTLSFPGSLESGATSTVGRSPIVTLASHRTAYAHRHDPSEYSVSAKSTRWFSFLLVIDL</sequence>
<evidence type="ECO:0000313" key="3">
    <source>
        <dbReference type="Proteomes" id="UP000272942"/>
    </source>
</evidence>
<dbReference type="PANTHER" id="PTHR14445:SF36">
    <property type="entry name" value="FI03272P-RELATED"/>
    <property type="match status" value="1"/>
</dbReference>
<evidence type="ECO:0000259" key="1">
    <source>
        <dbReference type="PROSITE" id="PS50829"/>
    </source>
</evidence>
<dbReference type="PANTHER" id="PTHR14445">
    <property type="entry name" value="GRB10 INTERACTING GYF PROTEIN"/>
    <property type="match status" value="1"/>
</dbReference>
<dbReference type="AlphaFoldDB" id="A0A183B5U4"/>
<dbReference type="WBParaSite" id="ECPE_0001461901-mRNA-1">
    <property type="protein sequence ID" value="ECPE_0001461901-mRNA-1"/>
    <property type="gene ID" value="ECPE_0001461901"/>
</dbReference>
<dbReference type="InterPro" id="IPR051640">
    <property type="entry name" value="GRB10-interact_GYF"/>
</dbReference>
<dbReference type="SMART" id="SM00444">
    <property type="entry name" value="GYF"/>
    <property type="match status" value="1"/>
</dbReference>
<gene>
    <name evidence="2" type="ORF">ECPE_LOCUS14579</name>
</gene>
<dbReference type="Proteomes" id="UP000272942">
    <property type="component" value="Unassembled WGS sequence"/>
</dbReference>
<evidence type="ECO:0000313" key="4">
    <source>
        <dbReference type="WBParaSite" id="ECPE_0001461901-mRNA-1"/>
    </source>
</evidence>